<dbReference type="SMART" id="SM00236">
    <property type="entry name" value="fCBD"/>
    <property type="match status" value="1"/>
</dbReference>
<dbReference type="SUPFAM" id="SSF57180">
    <property type="entry name" value="Cellulose-binding domain"/>
    <property type="match status" value="1"/>
</dbReference>
<gene>
    <name evidence="4" type="ORF">FB45DRAFT_938633</name>
</gene>
<feature type="domain" description="CBM1" evidence="3">
    <location>
        <begin position="286"/>
        <end position="322"/>
    </location>
</feature>
<organism evidence="4 5">
    <name type="scientific">Roridomyces roridus</name>
    <dbReference type="NCBI Taxonomy" id="1738132"/>
    <lineage>
        <taxon>Eukaryota</taxon>
        <taxon>Fungi</taxon>
        <taxon>Dikarya</taxon>
        <taxon>Basidiomycota</taxon>
        <taxon>Agaricomycotina</taxon>
        <taxon>Agaricomycetes</taxon>
        <taxon>Agaricomycetidae</taxon>
        <taxon>Agaricales</taxon>
        <taxon>Marasmiineae</taxon>
        <taxon>Mycenaceae</taxon>
        <taxon>Roridomyces</taxon>
    </lineage>
</organism>
<dbReference type="PROSITE" id="PS51164">
    <property type="entry name" value="CBM1_2"/>
    <property type="match status" value="1"/>
</dbReference>
<evidence type="ECO:0000313" key="4">
    <source>
        <dbReference type="EMBL" id="KAJ7613537.1"/>
    </source>
</evidence>
<feature type="region of interest" description="Disordered" evidence="2">
    <location>
        <begin position="242"/>
        <end position="261"/>
    </location>
</feature>
<keyword evidence="5" id="KW-1185">Reference proteome</keyword>
<dbReference type="EMBL" id="JARKIF010000028">
    <property type="protein sequence ID" value="KAJ7613537.1"/>
    <property type="molecule type" value="Genomic_DNA"/>
</dbReference>
<evidence type="ECO:0000313" key="5">
    <source>
        <dbReference type="Proteomes" id="UP001221142"/>
    </source>
</evidence>
<comment type="caution">
    <text evidence="4">The sequence shown here is derived from an EMBL/GenBank/DDBJ whole genome shotgun (WGS) entry which is preliminary data.</text>
</comment>
<dbReference type="GO" id="GO:0030248">
    <property type="term" value="F:cellulose binding"/>
    <property type="evidence" value="ECO:0007669"/>
    <property type="project" value="InterPro"/>
</dbReference>
<evidence type="ECO:0000256" key="2">
    <source>
        <dbReference type="SAM" id="MobiDB-lite"/>
    </source>
</evidence>
<protein>
    <recommendedName>
        <fullName evidence="3">CBM1 domain-containing protein</fullName>
    </recommendedName>
</protein>
<reference evidence="4" key="1">
    <citation type="submission" date="2023-03" db="EMBL/GenBank/DDBJ databases">
        <title>Massive genome expansion in bonnet fungi (Mycena s.s.) driven by repeated elements and novel gene families across ecological guilds.</title>
        <authorList>
            <consortium name="Lawrence Berkeley National Laboratory"/>
            <person name="Harder C.B."/>
            <person name="Miyauchi S."/>
            <person name="Viragh M."/>
            <person name="Kuo A."/>
            <person name="Thoen E."/>
            <person name="Andreopoulos B."/>
            <person name="Lu D."/>
            <person name="Skrede I."/>
            <person name="Drula E."/>
            <person name="Henrissat B."/>
            <person name="Morin E."/>
            <person name="Kohler A."/>
            <person name="Barry K."/>
            <person name="LaButti K."/>
            <person name="Morin E."/>
            <person name="Salamov A."/>
            <person name="Lipzen A."/>
            <person name="Mereny Z."/>
            <person name="Hegedus B."/>
            <person name="Baldrian P."/>
            <person name="Stursova M."/>
            <person name="Weitz H."/>
            <person name="Taylor A."/>
            <person name="Grigoriev I.V."/>
            <person name="Nagy L.G."/>
            <person name="Martin F."/>
            <person name="Kauserud H."/>
        </authorList>
    </citation>
    <scope>NUCLEOTIDE SEQUENCE</scope>
    <source>
        <strain evidence="4">9284</strain>
    </source>
</reference>
<name>A0AAD7B847_9AGAR</name>
<proteinExistence type="predicted"/>
<dbReference type="GO" id="GO:0005576">
    <property type="term" value="C:extracellular region"/>
    <property type="evidence" value="ECO:0007669"/>
    <property type="project" value="InterPro"/>
</dbReference>
<dbReference type="InterPro" id="IPR035971">
    <property type="entry name" value="CBD_sf"/>
</dbReference>
<dbReference type="Pfam" id="PF00734">
    <property type="entry name" value="CBM_1"/>
    <property type="match status" value="1"/>
</dbReference>
<sequence>MITYLKKLFPGTAVRIFINPQCLRAGTPPAVRAQSTQRPNMFFTQVALLTLSASATYLVHVARDLSPPIATLNAITAELDTIDFDVDPKNFNSASNTSVAFVVDGTFQAVNTVTIDGSLQVQACVAQAGVAEPQDADVFIHLANTTYVPALLSVLNKTVIAKPIFDEDSLPNLDLVATIRDDIKRYNISNELYLGNLTNATPPQNMTAVMEIRRVITEAFDQALAAYECPGSSSECLGTNTTTTVSSTTHSSSSSLSSSSTSITVNSSIASTTASHTSTSPPAPTGPTGVFGQCGGTGWTGPTTCVAGSVCTVSAPSFSQCLPTS</sequence>
<dbReference type="InterPro" id="IPR000254">
    <property type="entry name" value="CBD"/>
</dbReference>
<accession>A0AAD7B847</accession>
<dbReference type="GO" id="GO:0005975">
    <property type="term" value="P:carbohydrate metabolic process"/>
    <property type="evidence" value="ECO:0007669"/>
    <property type="project" value="InterPro"/>
</dbReference>
<feature type="non-terminal residue" evidence="4">
    <location>
        <position position="1"/>
    </location>
</feature>
<dbReference type="AlphaFoldDB" id="A0AAD7B847"/>
<evidence type="ECO:0000259" key="3">
    <source>
        <dbReference type="PROSITE" id="PS51164"/>
    </source>
</evidence>
<evidence type="ECO:0000256" key="1">
    <source>
        <dbReference type="ARBA" id="ARBA00022729"/>
    </source>
</evidence>
<dbReference type="Proteomes" id="UP001221142">
    <property type="component" value="Unassembled WGS sequence"/>
</dbReference>
<keyword evidence="1" id="KW-0732">Signal</keyword>